<evidence type="ECO:0000313" key="7">
    <source>
        <dbReference type="Proteomes" id="UP000660729"/>
    </source>
</evidence>
<dbReference type="Gene3D" id="3.40.50.1820">
    <property type="entry name" value="alpha/beta hydrolase"/>
    <property type="match status" value="1"/>
</dbReference>
<evidence type="ECO:0000256" key="2">
    <source>
        <dbReference type="ARBA" id="ARBA00022801"/>
    </source>
</evidence>
<keyword evidence="2 3" id="KW-0378">Hydrolase</keyword>
<proteinExistence type="inferred from homology"/>
<protein>
    <recommendedName>
        <fullName evidence="3">Carboxylic ester hydrolase</fullName>
        <ecNumber evidence="3">3.1.1.-</ecNumber>
    </recommendedName>
</protein>
<dbReference type="InterPro" id="IPR019826">
    <property type="entry name" value="Carboxylesterase_B_AS"/>
</dbReference>
<evidence type="ECO:0000259" key="5">
    <source>
        <dbReference type="Pfam" id="PF00135"/>
    </source>
</evidence>
<comment type="similarity">
    <text evidence="1 3">Belongs to the type-B carboxylesterase/lipase family.</text>
</comment>
<dbReference type="GO" id="GO:0016787">
    <property type="term" value="F:hydrolase activity"/>
    <property type="evidence" value="ECO:0007669"/>
    <property type="project" value="UniProtKB-KW"/>
</dbReference>
<comment type="caution">
    <text evidence="6">The sequence shown here is derived from an EMBL/GenBank/DDBJ whole genome shotgun (WGS) entry which is preliminary data.</text>
</comment>
<evidence type="ECO:0000313" key="6">
    <source>
        <dbReference type="EMBL" id="KAF7192312.1"/>
    </source>
</evidence>
<feature type="region of interest" description="Disordered" evidence="4">
    <location>
        <begin position="1"/>
        <end position="37"/>
    </location>
</feature>
<feature type="domain" description="Carboxylesterase type B" evidence="5">
    <location>
        <begin position="7"/>
        <end position="449"/>
    </location>
</feature>
<dbReference type="Proteomes" id="UP000660729">
    <property type="component" value="Unassembled WGS sequence"/>
</dbReference>
<evidence type="ECO:0000256" key="3">
    <source>
        <dbReference type="RuleBase" id="RU361235"/>
    </source>
</evidence>
<dbReference type="InterPro" id="IPR050309">
    <property type="entry name" value="Type-B_Carboxylest/Lipase"/>
</dbReference>
<dbReference type="AlphaFoldDB" id="A0A8H6VJ45"/>
<dbReference type="InterPro" id="IPR002018">
    <property type="entry name" value="CarbesteraseB"/>
</dbReference>
<evidence type="ECO:0000256" key="1">
    <source>
        <dbReference type="ARBA" id="ARBA00005964"/>
    </source>
</evidence>
<name>A0A8H6VJ45_9PEZI</name>
<dbReference type="InterPro" id="IPR029058">
    <property type="entry name" value="AB_hydrolase_fold"/>
</dbReference>
<dbReference type="EC" id="3.1.1.-" evidence="3"/>
<dbReference type="PANTHER" id="PTHR11559">
    <property type="entry name" value="CARBOXYLESTERASE"/>
    <property type="match status" value="1"/>
</dbReference>
<dbReference type="Pfam" id="PF00135">
    <property type="entry name" value="COesterase"/>
    <property type="match status" value="1"/>
</dbReference>
<feature type="compositionally biased region" description="Polar residues" evidence="4">
    <location>
        <begin position="1"/>
        <end position="11"/>
    </location>
</feature>
<dbReference type="EMBL" id="JABCIY010000148">
    <property type="protein sequence ID" value="KAF7192312.1"/>
    <property type="molecule type" value="Genomic_DNA"/>
</dbReference>
<dbReference type="OrthoDB" id="408631at2759"/>
<dbReference type="PROSITE" id="PS00941">
    <property type="entry name" value="CARBOXYLESTERASE_B_2"/>
    <property type="match status" value="1"/>
</dbReference>
<sequence length="522" mass="56942">MSGRNPASNRTKAIKADSFPQRCPQTQPAPQPEDDDYSGNEDCLFLSVYSPAQANATNLLPVFFWIHGGGYGRGQGNQDIAEFSRINDNRFVSVVIQYRLGALGFLAGDEVYRFGDVNAGLLDQQFAMQWVQKHIRKFGGDPSRVTIAGQSAGAGAVMHHAVSFDGRLGTKLFKNAIAATPYNPLLYRYNDWQPAQAYYSLALAAGCFPGRGYGNSSATILECLRATPSNEIQKAGANVGASGIWGAWTFLPVIDGEFVPGPVSSQLQSGKLNGLRVISGNTASEAAAYVIPEITSDAELEAWLRLEYPLLTEENIDEILRVHYPSSNPSDIVPFATCGDCNGATADETGPFAIGPQQRAIALYSESTFVCSSYWLAEAYSCGKGRDAWKYQYSVPAAQHGADLNGVGLRPKGPILSSAFVRAFGRTWGNFIVNNNPSSEQKWPTFNEHGDRPWRMLNLNETGGSPYSSRVVATMPNATQYEGPGLANDIRVVDANTWEGGRGKRCEFWRQIGDRVPFLRRE</sequence>
<dbReference type="SUPFAM" id="SSF53474">
    <property type="entry name" value="alpha/beta-Hydrolases"/>
    <property type="match status" value="1"/>
</dbReference>
<accession>A0A8H6VJ45</accession>
<dbReference type="PROSITE" id="PS00122">
    <property type="entry name" value="CARBOXYLESTERASE_B_1"/>
    <property type="match status" value="1"/>
</dbReference>
<dbReference type="InterPro" id="IPR019819">
    <property type="entry name" value="Carboxylesterase_B_CS"/>
</dbReference>
<reference evidence="6" key="1">
    <citation type="submission" date="2020-04" db="EMBL/GenBank/DDBJ databases">
        <title>Draft genome resource of the tomato pathogen Pseudocercospora fuligena.</title>
        <authorList>
            <person name="Zaccaron A."/>
        </authorList>
    </citation>
    <scope>NUCLEOTIDE SEQUENCE</scope>
    <source>
        <strain evidence="6">PF001</strain>
    </source>
</reference>
<evidence type="ECO:0000256" key="4">
    <source>
        <dbReference type="SAM" id="MobiDB-lite"/>
    </source>
</evidence>
<keyword evidence="7" id="KW-1185">Reference proteome</keyword>
<organism evidence="6 7">
    <name type="scientific">Pseudocercospora fuligena</name>
    <dbReference type="NCBI Taxonomy" id="685502"/>
    <lineage>
        <taxon>Eukaryota</taxon>
        <taxon>Fungi</taxon>
        <taxon>Dikarya</taxon>
        <taxon>Ascomycota</taxon>
        <taxon>Pezizomycotina</taxon>
        <taxon>Dothideomycetes</taxon>
        <taxon>Dothideomycetidae</taxon>
        <taxon>Mycosphaerellales</taxon>
        <taxon>Mycosphaerellaceae</taxon>
        <taxon>Pseudocercospora</taxon>
    </lineage>
</organism>
<gene>
    <name evidence="6" type="ORF">HII31_06344</name>
</gene>